<organism evidence="2 3">
    <name type="scientific">Pholiota conissans</name>
    <dbReference type="NCBI Taxonomy" id="109636"/>
    <lineage>
        <taxon>Eukaryota</taxon>
        <taxon>Fungi</taxon>
        <taxon>Dikarya</taxon>
        <taxon>Basidiomycota</taxon>
        <taxon>Agaricomycotina</taxon>
        <taxon>Agaricomycetes</taxon>
        <taxon>Agaricomycetidae</taxon>
        <taxon>Agaricales</taxon>
        <taxon>Agaricineae</taxon>
        <taxon>Strophariaceae</taxon>
        <taxon>Pholiota</taxon>
    </lineage>
</organism>
<feature type="region of interest" description="Disordered" evidence="1">
    <location>
        <begin position="67"/>
        <end position="91"/>
    </location>
</feature>
<proteinExistence type="predicted"/>
<dbReference type="EMBL" id="MU156002">
    <property type="protein sequence ID" value="KAF9470434.1"/>
    <property type="molecule type" value="Genomic_DNA"/>
</dbReference>
<dbReference type="Proteomes" id="UP000807469">
    <property type="component" value="Unassembled WGS sequence"/>
</dbReference>
<evidence type="ECO:0000313" key="3">
    <source>
        <dbReference type="Proteomes" id="UP000807469"/>
    </source>
</evidence>
<sequence length="91" mass="10323">ESCIDVKASTPYTMVNPGSFKGSRKTFLLTQADIYAEALVNNHVADMVSDIQRRYFKRYPITLPHEEEPSEQWLSQVDDNAPTAQSGGFRR</sequence>
<gene>
    <name evidence="2" type="ORF">BDN70DRAFT_821384</name>
</gene>
<protein>
    <submittedName>
        <fullName evidence="2">Uncharacterized protein</fullName>
    </submittedName>
</protein>
<reference evidence="2" key="1">
    <citation type="submission" date="2020-11" db="EMBL/GenBank/DDBJ databases">
        <authorList>
            <consortium name="DOE Joint Genome Institute"/>
            <person name="Ahrendt S."/>
            <person name="Riley R."/>
            <person name="Andreopoulos W."/>
            <person name="Labutti K."/>
            <person name="Pangilinan J."/>
            <person name="Ruiz-Duenas F.J."/>
            <person name="Barrasa J.M."/>
            <person name="Sanchez-Garcia M."/>
            <person name="Camarero S."/>
            <person name="Miyauchi S."/>
            <person name="Serrano A."/>
            <person name="Linde D."/>
            <person name="Babiker R."/>
            <person name="Drula E."/>
            <person name="Ayuso-Fernandez I."/>
            <person name="Pacheco R."/>
            <person name="Padilla G."/>
            <person name="Ferreira P."/>
            <person name="Barriuso J."/>
            <person name="Kellner H."/>
            <person name="Castanera R."/>
            <person name="Alfaro M."/>
            <person name="Ramirez L."/>
            <person name="Pisabarro A.G."/>
            <person name="Kuo A."/>
            <person name="Tritt A."/>
            <person name="Lipzen A."/>
            <person name="He G."/>
            <person name="Yan M."/>
            <person name="Ng V."/>
            <person name="Cullen D."/>
            <person name="Martin F."/>
            <person name="Rosso M.-N."/>
            <person name="Henrissat B."/>
            <person name="Hibbett D."/>
            <person name="Martinez A.T."/>
            <person name="Grigoriev I.V."/>
        </authorList>
    </citation>
    <scope>NUCLEOTIDE SEQUENCE</scope>
    <source>
        <strain evidence="2">CIRM-BRFM 674</strain>
    </source>
</reference>
<dbReference type="OrthoDB" id="3033067at2759"/>
<evidence type="ECO:0000256" key="1">
    <source>
        <dbReference type="SAM" id="MobiDB-lite"/>
    </source>
</evidence>
<comment type="caution">
    <text evidence="2">The sequence shown here is derived from an EMBL/GenBank/DDBJ whole genome shotgun (WGS) entry which is preliminary data.</text>
</comment>
<name>A0A9P5YJH6_9AGAR</name>
<dbReference type="AlphaFoldDB" id="A0A9P5YJH6"/>
<accession>A0A9P5YJH6</accession>
<feature type="compositionally biased region" description="Polar residues" evidence="1">
    <location>
        <begin position="72"/>
        <end position="91"/>
    </location>
</feature>
<feature type="non-terminal residue" evidence="2">
    <location>
        <position position="1"/>
    </location>
</feature>
<evidence type="ECO:0000313" key="2">
    <source>
        <dbReference type="EMBL" id="KAF9470434.1"/>
    </source>
</evidence>
<keyword evidence="3" id="KW-1185">Reference proteome</keyword>